<name>A0ABZ3CDW8_9ACTN</name>
<dbReference type="InterPro" id="IPR011008">
    <property type="entry name" value="Dimeric_a/b-barrel"/>
</dbReference>
<evidence type="ECO:0000313" key="1">
    <source>
        <dbReference type="EMBL" id="WZX00153.1"/>
    </source>
</evidence>
<dbReference type="EMBL" id="CP115965">
    <property type="protein sequence ID" value="WZX00153.1"/>
    <property type="molecule type" value="Genomic_DNA"/>
</dbReference>
<dbReference type="Proteomes" id="UP001434337">
    <property type="component" value="Chromosome"/>
</dbReference>
<keyword evidence="2" id="KW-1185">Reference proteome</keyword>
<dbReference type="SUPFAM" id="SSF54909">
    <property type="entry name" value="Dimeric alpha+beta barrel"/>
    <property type="match status" value="1"/>
</dbReference>
<accession>A0ABZ3CDW8</accession>
<reference evidence="1 2" key="1">
    <citation type="journal article" date="2023" name="Environ Microbiome">
        <title>A coral-associated actinobacterium mitigates coral bleaching under heat stress.</title>
        <authorList>
            <person name="Li J."/>
            <person name="Zou Y."/>
            <person name="Li Q."/>
            <person name="Zhang J."/>
            <person name="Bourne D.G."/>
            <person name="Lyu Y."/>
            <person name="Liu C."/>
            <person name="Zhang S."/>
        </authorList>
    </citation>
    <scope>NUCLEOTIDE SEQUENCE [LARGE SCALE GENOMIC DNA]</scope>
    <source>
        <strain evidence="1 2">SCSIO 13291</strain>
    </source>
</reference>
<organism evidence="1 2">
    <name type="scientific">Propioniciclava soli</name>
    <dbReference type="NCBI Taxonomy" id="2775081"/>
    <lineage>
        <taxon>Bacteria</taxon>
        <taxon>Bacillati</taxon>
        <taxon>Actinomycetota</taxon>
        <taxon>Actinomycetes</taxon>
        <taxon>Propionibacteriales</taxon>
        <taxon>Propionibacteriaceae</taxon>
        <taxon>Propioniciclava</taxon>
    </lineage>
</organism>
<evidence type="ECO:0000313" key="2">
    <source>
        <dbReference type="Proteomes" id="UP001434337"/>
    </source>
</evidence>
<gene>
    <name evidence="1" type="ORF">PCC79_08225</name>
</gene>
<evidence type="ECO:0008006" key="3">
    <source>
        <dbReference type="Google" id="ProtNLM"/>
    </source>
</evidence>
<protein>
    <recommendedName>
        <fullName evidence="3">ABM domain-containing protein</fullName>
    </recommendedName>
</protein>
<dbReference type="RefSeq" id="WP_342373533.1">
    <property type="nucleotide sequence ID" value="NZ_CP115965.1"/>
</dbReference>
<sequence length="101" mass="11137">MYAIVRRITLPPDLSENDARDLDHFRRVHESRPGFIGALEIEEDGGRRLLVNLWESREAAEAGRRTVAPLAAAHVVPHATEPPELVAVGPVRTGLAIRARS</sequence>
<proteinExistence type="predicted"/>